<dbReference type="NCBIfam" id="NF041359">
    <property type="entry name" value="GntG_guanitoxin"/>
    <property type="match status" value="1"/>
</dbReference>
<feature type="compositionally biased region" description="Basic and acidic residues" evidence="17">
    <location>
        <begin position="1089"/>
        <end position="1106"/>
    </location>
</feature>
<dbReference type="SMART" id="SM00811">
    <property type="entry name" value="Alpha_kinase"/>
    <property type="match status" value="1"/>
</dbReference>
<dbReference type="InterPro" id="IPR001597">
    <property type="entry name" value="ArAA_b-elim_lyase/Thr_aldolase"/>
</dbReference>
<feature type="compositionally biased region" description="Basic and acidic residues" evidence="17">
    <location>
        <begin position="666"/>
        <end position="677"/>
    </location>
</feature>
<keyword evidence="20" id="KW-1185">Reference proteome</keyword>
<dbReference type="InterPro" id="IPR015422">
    <property type="entry name" value="PyrdxlP-dep_Trfase_small"/>
</dbReference>
<feature type="region of interest" description="Disordered" evidence="17">
    <location>
        <begin position="1040"/>
        <end position="1142"/>
    </location>
</feature>
<feature type="compositionally biased region" description="Low complexity" evidence="17">
    <location>
        <begin position="1059"/>
        <end position="1074"/>
    </location>
</feature>
<dbReference type="InterPro" id="IPR047588">
    <property type="entry name" value="eEF2K_a_kinase_dom"/>
</dbReference>
<dbReference type="Pfam" id="PF01212">
    <property type="entry name" value="Beta_elim_lyase"/>
    <property type="match status" value="1"/>
</dbReference>
<dbReference type="FunFam" id="3.20.200.10:FF:000002">
    <property type="entry name" value="Eukaryotic elongation factor 2 kinase"/>
    <property type="match status" value="1"/>
</dbReference>
<keyword evidence="7 19" id="KW-0418">Kinase</keyword>
<evidence type="ECO:0000256" key="8">
    <source>
        <dbReference type="ARBA" id="ARBA00022837"/>
    </source>
</evidence>
<keyword evidence="3" id="KW-0723">Serine/threonine-protein kinase</keyword>
<feature type="domain" description="Alpha-type protein kinase" evidence="18">
    <location>
        <begin position="703"/>
        <end position="1007"/>
    </location>
</feature>
<comment type="similarity">
    <text evidence="2">Belongs to the threonine aldolase family.</text>
</comment>
<dbReference type="SUPFAM" id="SSF81901">
    <property type="entry name" value="HCP-like"/>
    <property type="match status" value="1"/>
</dbReference>
<evidence type="ECO:0000256" key="14">
    <source>
        <dbReference type="ARBA" id="ARBA00066872"/>
    </source>
</evidence>
<evidence type="ECO:0000313" key="20">
    <source>
        <dbReference type="Proteomes" id="UP000324091"/>
    </source>
</evidence>
<comment type="caution">
    <text evidence="19">The sequence shown here is derived from an EMBL/GenBank/DDBJ whole genome shotgun (WGS) entry which is preliminary data.</text>
</comment>
<dbReference type="EC" id="2.7.11.20" evidence="14"/>
<dbReference type="FunFam" id="3.30.200.20:FF:000336">
    <property type="entry name" value="Eukaryotic elongation factor 2 kinase"/>
    <property type="match status" value="1"/>
</dbReference>
<feature type="compositionally biased region" description="Basic and acidic residues" evidence="17">
    <location>
        <begin position="1114"/>
        <end position="1130"/>
    </location>
</feature>
<evidence type="ECO:0000256" key="7">
    <source>
        <dbReference type="ARBA" id="ARBA00022777"/>
    </source>
</evidence>
<dbReference type="GO" id="GO:0006545">
    <property type="term" value="P:glycine biosynthetic process"/>
    <property type="evidence" value="ECO:0007669"/>
    <property type="project" value="TreeGrafter"/>
</dbReference>
<evidence type="ECO:0000313" key="19">
    <source>
        <dbReference type="EMBL" id="TWW82282.1"/>
    </source>
</evidence>
<dbReference type="EMBL" id="RHFK02000001">
    <property type="protein sequence ID" value="TWW82282.1"/>
    <property type="molecule type" value="Genomic_DNA"/>
</dbReference>
<evidence type="ECO:0000256" key="9">
    <source>
        <dbReference type="ARBA" id="ARBA00022840"/>
    </source>
</evidence>
<dbReference type="InterPro" id="IPR011990">
    <property type="entry name" value="TPR-like_helical_dom_sf"/>
</dbReference>
<dbReference type="Proteomes" id="UP000324091">
    <property type="component" value="Chromosome 1"/>
</dbReference>
<evidence type="ECO:0000256" key="10">
    <source>
        <dbReference type="ARBA" id="ARBA00022860"/>
    </source>
</evidence>
<keyword evidence="4" id="KW-0597">Phosphoprotein</keyword>
<dbReference type="InterPro" id="IPR015421">
    <property type="entry name" value="PyrdxlP-dep_Trfase_major"/>
</dbReference>
<keyword evidence="6" id="KW-0547">Nucleotide-binding</keyword>
<evidence type="ECO:0000256" key="5">
    <source>
        <dbReference type="ARBA" id="ARBA00022679"/>
    </source>
</evidence>
<dbReference type="Gene3D" id="3.40.640.10">
    <property type="entry name" value="Type I PLP-dependent aspartate aminotransferase-like (Major domain)"/>
    <property type="match status" value="1"/>
</dbReference>
<keyword evidence="19" id="KW-0251">Elongation factor</keyword>
<dbReference type="Gene3D" id="3.90.1150.10">
    <property type="entry name" value="Aspartate Aminotransferase, domain 1"/>
    <property type="match status" value="1"/>
</dbReference>
<dbReference type="GO" id="GO:0005829">
    <property type="term" value="C:cytosol"/>
    <property type="evidence" value="ECO:0007669"/>
    <property type="project" value="TreeGrafter"/>
</dbReference>
<evidence type="ECO:0000256" key="4">
    <source>
        <dbReference type="ARBA" id="ARBA00022553"/>
    </source>
</evidence>
<accession>A0A5C6PR54</accession>
<comment type="similarity">
    <text evidence="13">Belongs to the protein kinase superfamily. Alpha-type protein kinase family.</text>
</comment>
<dbReference type="InterPro" id="IPR011009">
    <property type="entry name" value="Kinase-like_dom_sf"/>
</dbReference>
<comment type="cofactor">
    <cofactor evidence="1">
        <name>pyridoxal 5'-phosphate</name>
        <dbReference type="ChEBI" id="CHEBI:597326"/>
    </cofactor>
</comment>
<evidence type="ECO:0000256" key="1">
    <source>
        <dbReference type="ARBA" id="ARBA00001933"/>
    </source>
</evidence>
<dbReference type="Gene3D" id="3.20.200.10">
    <property type="entry name" value="MHCK/EF2 kinase"/>
    <property type="match status" value="1"/>
</dbReference>
<keyword evidence="19" id="KW-0648">Protein biosynthesis</keyword>
<dbReference type="FunFam" id="3.90.1150.10:FF:000041">
    <property type="entry name" value="Low-specificity L-threonine aldolase"/>
    <property type="match status" value="1"/>
</dbReference>
<dbReference type="SUPFAM" id="SSF53383">
    <property type="entry name" value="PLP-dependent transferases"/>
    <property type="match status" value="1"/>
</dbReference>
<feature type="compositionally biased region" description="Polar residues" evidence="17">
    <location>
        <begin position="491"/>
        <end position="501"/>
    </location>
</feature>
<dbReference type="FunFam" id="3.40.640.10:FF:000030">
    <property type="entry name" value="Low-specificity L-threonine aldolase"/>
    <property type="match status" value="1"/>
</dbReference>
<dbReference type="InterPro" id="IPR015424">
    <property type="entry name" value="PyrdxlP-dep_Trfase"/>
</dbReference>
<dbReference type="GO" id="GO:0006567">
    <property type="term" value="P:L-threonine catabolic process"/>
    <property type="evidence" value="ECO:0007669"/>
    <property type="project" value="TreeGrafter"/>
</dbReference>
<dbReference type="GO" id="GO:0003746">
    <property type="term" value="F:translation elongation factor activity"/>
    <property type="evidence" value="ECO:0007669"/>
    <property type="project" value="UniProtKB-KW"/>
</dbReference>
<sequence>MVVGGAWRSLLNRGLIASRNPWKSIAKGSMVLREYHDTGKASIPGPRGAANTRVVDLRSDTVTKPTPAMRRAMASAEVGDDVMGEDPTVNELQKVAAELFRMEAALFVTSGTMGNLLAAMVHCGRRDDEMIVGDLSHIHIYEQGGSAYLAGVHSTTVRTQPDGTFDLTELESKIRHGYPNPHYPRTRLICVENTHNIRGGRVLPLTFLQEVRALADRYGVSVHMDGARVMNAAVAQRVPLATILQHTHTGLGAPVGTILAGPKAFISQARRYRKALGGGMRQAGIIAAAGKVALLEMSGRLEEDHHNARTFAQALLSSGSPLFTVDMDCVETNILRFFLDPRLGPDEFCARMAQVGEGEEEELGQGIQVLMFPYFGNSVRAVWHLGISSEETQLAVQKMNYSGGQREELQPSAIRFPDLRDPLENQEPNHSGLGGDLLPLVPLIPDREIQLKTEVRPLSVKSGTMEDDLMFSMEEEEASAQRPPAPCRGASQRTRSPTKSSASDDDEDDEDHVIRPILDDSAKEICHYLKDLVSSRQLPNSLPKSSFSYRNEPEAESQAYTVLSESARDAWARAIEKARARPDPWAEFHLEEIKTESCTRYRERKEIRAHVGPLGGGRNGAGGGRRGRNGAGGGRNGAGTGQERGRRGQERGRRGQEGVGTGQEGARGDRRGKERGRNGTGGGRRGKERGRNGTGGGRNRAGTYNAITGEWSQDQVHLKMASKPFGRGAMRECFRTKKLSNFSHSSNWKMASNYVSKCYMEPVDRNIYFEDVRLQMEAKLWGEEYNRHRPPKQVDIMQMCVVEMTERPGRPLFHLEHYIEGKYIKYNSNSGFVRDDNIRLTPQVSGAVAARRGCSPWLHAVAARRGCSLHAVAARCTPWLHAVAARRGCSLHAVAARRGCTTWLLAVAARRGCEVVAARSWLRGDNGVLLTSLVPLQAFCHFTFERSGHQLIVVDIQGVGDLYTDPQIHTEKGTDFGDGNLGVRGMALFFHSHLCNKICKSMGLTPFDLSPAERSQLDGTNKLLKSAQTVLRGCEEHCGSPRVRTMSGSRPPLLFSRLSETSSADESTSDVDSVPCSPLILPCSPQGMNEHERQYGTNAGEHKDENGGDSGYPSERRSEGDPNDHMDGVHQRYRSQCSESDEDSIRRLTEEKWSFFHSSRAHVHRSSCAATEVERINALLQKKIGQSILGKVHLAMVHYHEGGRFCEKDEQWDQESAMFHLETAALCGELEAIVAIGQCYLQLPHHVLPEVEVEDNAGNRMKGFKYLLQAAEAGDRSSMIVVARAFDTGANLSADRKQNWEEAVHWYDTALNMTDYDEGGEFDGMQEEPRYLLLAREAEMFQTGGFKLAADPQKAGDLFTQAAEAATEAMKGRLATQYYMKAEEAWAAMEE</sequence>
<proteinExistence type="inferred from homology"/>
<feature type="compositionally biased region" description="Basic and acidic residues" evidence="17">
    <location>
        <begin position="643"/>
        <end position="656"/>
    </location>
</feature>
<keyword evidence="8" id="KW-0106">Calcium</keyword>
<evidence type="ECO:0000256" key="13">
    <source>
        <dbReference type="ARBA" id="ARBA00061584"/>
    </source>
</evidence>
<dbReference type="GO" id="GO:0004686">
    <property type="term" value="F:elongation factor-2 kinase activity"/>
    <property type="evidence" value="ECO:0007669"/>
    <property type="project" value="UniProtKB-EC"/>
</dbReference>
<feature type="region of interest" description="Disordered" evidence="17">
    <location>
        <begin position="609"/>
        <end position="704"/>
    </location>
</feature>
<evidence type="ECO:0000256" key="16">
    <source>
        <dbReference type="ARBA" id="ARBA00078015"/>
    </source>
</evidence>
<dbReference type="PROSITE" id="PS51158">
    <property type="entry name" value="ALPHA_KINASE"/>
    <property type="match status" value="1"/>
</dbReference>
<dbReference type="CDD" id="cd16967">
    <property type="entry name" value="Alpha_kinase_eEF2K"/>
    <property type="match status" value="1"/>
</dbReference>
<reference evidence="19 20" key="1">
    <citation type="submission" date="2019-04" db="EMBL/GenBank/DDBJ databases">
        <title>Chromosome genome assembly for Takifugu flavidus.</title>
        <authorList>
            <person name="Xiao S."/>
        </authorList>
    </citation>
    <scope>NUCLEOTIDE SEQUENCE [LARGE SCALE GENOMIC DNA]</scope>
    <source>
        <strain evidence="19">HTHZ2018</strain>
        <tissue evidence="19">Muscle</tissue>
    </source>
</reference>
<dbReference type="GO" id="GO:0005516">
    <property type="term" value="F:calmodulin binding"/>
    <property type="evidence" value="ECO:0007669"/>
    <property type="project" value="UniProtKB-KW"/>
</dbReference>
<keyword evidence="10" id="KW-0112">Calmodulin-binding</keyword>
<evidence type="ECO:0000256" key="15">
    <source>
        <dbReference type="ARBA" id="ARBA00067847"/>
    </source>
</evidence>
<keyword evidence="11" id="KW-0663">Pyridoxal phosphate</keyword>
<dbReference type="SUPFAM" id="SSF56112">
    <property type="entry name" value="Protein kinase-like (PK-like)"/>
    <property type="match status" value="2"/>
</dbReference>
<keyword evidence="12" id="KW-0456">Lyase</keyword>
<evidence type="ECO:0000256" key="17">
    <source>
        <dbReference type="SAM" id="MobiDB-lite"/>
    </source>
</evidence>
<gene>
    <name evidence="19" type="ORF">D4764_01G0020970</name>
</gene>
<keyword evidence="9" id="KW-0067">ATP-binding</keyword>
<organism evidence="19 20">
    <name type="scientific">Takifugu flavidus</name>
    <name type="common">sansaifugu</name>
    <dbReference type="NCBI Taxonomy" id="433684"/>
    <lineage>
        <taxon>Eukaryota</taxon>
        <taxon>Metazoa</taxon>
        <taxon>Chordata</taxon>
        <taxon>Craniata</taxon>
        <taxon>Vertebrata</taxon>
        <taxon>Euteleostomi</taxon>
        <taxon>Actinopterygii</taxon>
        <taxon>Neopterygii</taxon>
        <taxon>Teleostei</taxon>
        <taxon>Neoteleostei</taxon>
        <taxon>Acanthomorphata</taxon>
        <taxon>Eupercaria</taxon>
        <taxon>Tetraodontiformes</taxon>
        <taxon>Tetradontoidea</taxon>
        <taxon>Tetraodontidae</taxon>
        <taxon>Takifugu</taxon>
    </lineage>
</organism>
<feature type="region of interest" description="Disordered" evidence="17">
    <location>
        <begin position="474"/>
        <end position="512"/>
    </location>
</feature>
<dbReference type="InterPro" id="IPR004166">
    <property type="entry name" value="a-kinase_dom"/>
</dbReference>
<dbReference type="FunFam" id="3.30.200.20:FF:000230">
    <property type="entry name" value="Eukaryotic elongation factor 2 kinase"/>
    <property type="match status" value="1"/>
</dbReference>
<dbReference type="Gene3D" id="3.30.200.20">
    <property type="entry name" value="Phosphorylase Kinase, domain 1"/>
    <property type="match status" value="2"/>
</dbReference>
<evidence type="ECO:0000256" key="3">
    <source>
        <dbReference type="ARBA" id="ARBA00022527"/>
    </source>
</evidence>
<evidence type="ECO:0000256" key="2">
    <source>
        <dbReference type="ARBA" id="ARBA00006966"/>
    </source>
</evidence>
<evidence type="ECO:0000256" key="6">
    <source>
        <dbReference type="ARBA" id="ARBA00022741"/>
    </source>
</evidence>
<dbReference type="PANTHER" id="PTHR48097">
    <property type="entry name" value="L-THREONINE ALDOLASE-RELATED"/>
    <property type="match status" value="1"/>
</dbReference>
<dbReference type="Gene3D" id="1.25.40.10">
    <property type="entry name" value="Tetratricopeptide repeat domain"/>
    <property type="match status" value="1"/>
</dbReference>
<dbReference type="GO" id="GO:0008732">
    <property type="term" value="F:L-allo-threonine aldolase activity"/>
    <property type="evidence" value="ECO:0007669"/>
    <property type="project" value="TreeGrafter"/>
</dbReference>
<feature type="compositionally biased region" description="Gly residues" evidence="17">
    <location>
        <begin position="613"/>
        <end position="642"/>
    </location>
</feature>
<keyword evidence="5" id="KW-0808">Transferase</keyword>
<name>A0A5C6PR54_9TELE</name>
<evidence type="ECO:0000256" key="12">
    <source>
        <dbReference type="ARBA" id="ARBA00023239"/>
    </source>
</evidence>
<evidence type="ECO:0000259" key="18">
    <source>
        <dbReference type="PROSITE" id="PS51158"/>
    </source>
</evidence>
<dbReference type="GO" id="GO:0005524">
    <property type="term" value="F:ATP binding"/>
    <property type="evidence" value="ECO:0007669"/>
    <property type="project" value="UniProtKB-KW"/>
</dbReference>
<dbReference type="Pfam" id="PF02816">
    <property type="entry name" value="Alpha_kinase"/>
    <property type="match status" value="2"/>
</dbReference>
<dbReference type="PANTHER" id="PTHR48097:SF9">
    <property type="entry name" value="L-THREONINE ALDOLASE"/>
    <property type="match status" value="1"/>
</dbReference>
<evidence type="ECO:0000256" key="11">
    <source>
        <dbReference type="ARBA" id="ARBA00022898"/>
    </source>
</evidence>
<protein>
    <recommendedName>
        <fullName evidence="15">Eukaryotic elongation factor 2 kinase</fullName>
        <ecNumber evidence="14">2.7.11.20</ecNumber>
    </recommendedName>
    <alternativeName>
        <fullName evidence="16">Calcium/calmodulin-dependent eukaryotic elongation factor 2 kinase</fullName>
    </alternativeName>
</protein>
<dbReference type="InterPro" id="IPR023603">
    <property type="entry name" value="Low_specificity_L-TA-like"/>
</dbReference>